<proteinExistence type="predicted"/>
<feature type="transmembrane region" description="Helical" evidence="7">
    <location>
        <begin position="199"/>
        <end position="224"/>
    </location>
</feature>
<feature type="transmembrane region" description="Helical" evidence="7">
    <location>
        <begin position="98"/>
        <end position="121"/>
    </location>
</feature>
<feature type="transmembrane region" description="Helical" evidence="7">
    <location>
        <begin position="74"/>
        <end position="92"/>
    </location>
</feature>
<organism evidence="9 10">
    <name type="scientific">Levilactobacillus brevis</name>
    <name type="common">Lactobacillus brevis</name>
    <dbReference type="NCBI Taxonomy" id="1580"/>
    <lineage>
        <taxon>Bacteria</taxon>
        <taxon>Bacillati</taxon>
        <taxon>Bacillota</taxon>
        <taxon>Bacilli</taxon>
        <taxon>Lactobacillales</taxon>
        <taxon>Lactobacillaceae</taxon>
        <taxon>Levilactobacillus</taxon>
    </lineage>
</organism>
<dbReference type="Pfam" id="PF07690">
    <property type="entry name" value="MFS_1"/>
    <property type="match status" value="1"/>
</dbReference>
<evidence type="ECO:0000256" key="6">
    <source>
        <dbReference type="ARBA" id="ARBA00023136"/>
    </source>
</evidence>
<name>A0A2A3TUP8_LEVBR</name>
<comment type="subcellular location">
    <subcellularLocation>
        <location evidence="1">Cell membrane</location>
        <topology evidence="1">Multi-pass membrane protein</topology>
    </subcellularLocation>
</comment>
<dbReference type="SUPFAM" id="SSF103473">
    <property type="entry name" value="MFS general substrate transporter"/>
    <property type="match status" value="1"/>
</dbReference>
<evidence type="ECO:0000256" key="3">
    <source>
        <dbReference type="ARBA" id="ARBA00022475"/>
    </source>
</evidence>
<evidence type="ECO:0000256" key="1">
    <source>
        <dbReference type="ARBA" id="ARBA00004651"/>
    </source>
</evidence>
<dbReference type="InterPro" id="IPR050171">
    <property type="entry name" value="MFS_Transporters"/>
</dbReference>
<dbReference type="RefSeq" id="WP_096109515.1">
    <property type="nucleotide sequence ID" value="NZ_NVYO01000001.1"/>
</dbReference>
<evidence type="ECO:0000256" key="7">
    <source>
        <dbReference type="SAM" id="Phobius"/>
    </source>
</evidence>
<dbReference type="InterPro" id="IPR036259">
    <property type="entry name" value="MFS_trans_sf"/>
</dbReference>
<feature type="transmembrane region" description="Helical" evidence="7">
    <location>
        <begin position="276"/>
        <end position="303"/>
    </location>
</feature>
<dbReference type="PROSITE" id="PS50850">
    <property type="entry name" value="MFS"/>
    <property type="match status" value="1"/>
</dbReference>
<feature type="transmembrane region" description="Helical" evidence="7">
    <location>
        <begin position="39"/>
        <end position="62"/>
    </location>
</feature>
<dbReference type="PANTHER" id="PTHR23517:SF10">
    <property type="entry name" value="MAJOR FACILITATOR SUPERFAMILY (MFS) PROFILE DOMAIN-CONTAINING PROTEIN"/>
    <property type="match status" value="1"/>
</dbReference>
<reference evidence="9 10" key="1">
    <citation type="submission" date="2017-09" db="EMBL/GenBank/DDBJ databases">
        <title>Genome sequence of Lactobacillus brevis D7.</title>
        <authorList>
            <person name="Kwon M.-S."/>
            <person name="Lim S.K."/>
            <person name="Choi H.-J."/>
        </authorList>
    </citation>
    <scope>NUCLEOTIDE SEQUENCE [LARGE SCALE GENOMIC DNA]</scope>
    <source>
        <strain evidence="9 10">D7</strain>
    </source>
</reference>
<dbReference type="AlphaFoldDB" id="A0A2A3TUP8"/>
<evidence type="ECO:0000256" key="2">
    <source>
        <dbReference type="ARBA" id="ARBA00022448"/>
    </source>
</evidence>
<sequence length="393" mass="42474">MRKLIRQLWPLLMLGFLINTAYSVMWPLTTIYLHNQLRLNLVVSGLILAAYSGCNVLGGYLGGVLADRYSAKRIGEVMLLGLLVDAAVGIFYNGLIAYPIVLVIFGLLTGGMLTLISALTAQLSHADSRLFNLLYIFINLGLVVGTASIGFLFHHSLRPIFGLLLICYGGAIGLWHWRAGTYEQQAEIPVTVRDEPAEATAILLFSPLMIVGLLVSLVFMWLTYAQWMSNVSVYIQAEGLGIKLYSYLWVYNGILLMVVQAVMARFSQPRFLMRQIIGGLLAIGGSFLLLTLTSGTGALFAAMTLLTLGEAIYVPGVPALINAQTVGDEGRYQGLVNACSSLGKAVGPVVGGLVIGQFASFPVLFLGCAVVDLLVVCGLGLTRYHYRTSEASH</sequence>
<feature type="domain" description="Major facilitator superfamily (MFS) profile" evidence="8">
    <location>
        <begin position="1"/>
        <end position="224"/>
    </location>
</feature>
<dbReference type="InterPro" id="IPR020846">
    <property type="entry name" value="MFS_dom"/>
</dbReference>
<dbReference type="PANTHER" id="PTHR23517">
    <property type="entry name" value="RESISTANCE PROTEIN MDTM, PUTATIVE-RELATED-RELATED"/>
    <property type="match status" value="1"/>
</dbReference>
<dbReference type="InterPro" id="IPR011701">
    <property type="entry name" value="MFS"/>
</dbReference>
<keyword evidence="6 7" id="KW-0472">Membrane</keyword>
<dbReference type="Gene3D" id="1.20.1250.20">
    <property type="entry name" value="MFS general substrate transporter like domains"/>
    <property type="match status" value="2"/>
</dbReference>
<protein>
    <submittedName>
        <fullName evidence="9">MFS transporter</fullName>
    </submittedName>
</protein>
<accession>A0A2A3TUP8</accession>
<keyword evidence="4 7" id="KW-0812">Transmembrane</keyword>
<evidence type="ECO:0000259" key="8">
    <source>
        <dbReference type="PROSITE" id="PS50850"/>
    </source>
</evidence>
<dbReference type="EMBL" id="NVYO01000001">
    <property type="protein sequence ID" value="PBQ22570.1"/>
    <property type="molecule type" value="Genomic_DNA"/>
</dbReference>
<dbReference type="PRINTS" id="PR01035">
    <property type="entry name" value="TCRTETA"/>
</dbReference>
<dbReference type="GO" id="GO:0005886">
    <property type="term" value="C:plasma membrane"/>
    <property type="evidence" value="ECO:0007669"/>
    <property type="project" value="UniProtKB-SubCell"/>
</dbReference>
<evidence type="ECO:0000313" key="9">
    <source>
        <dbReference type="EMBL" id="PBQ22570.1"/>
    </source>
</evidence>
<comment type="caution">
    <text evidence="9">The sequence shown here is derived from an EMBL/GenBank/DDBJ whole genome shotgun (WGS) entry which is preliminary data.</text>
</comment>
<feature type="transmembrane region" description="Helical" evidence="7">
    <location>
        <begin position="244"/>
        <end position="264"/>
    </location>
</feature>
<gene>
    <name evidence="9" type="ORF">CNR29_00475</name>
</gene>
<evidence type="ECO:0000313" key="10">
    <source>
        <dbReference type="Proteomes" id="UP000217918"/>
    </source>
</evidence>
<evidence type="ECO:0000256" key="4">
    <source>
        <dbReference type="ARBA" id="ARBA00022692"/>
    </source>
</evidence>
<feature type="transmembrane region" description="Helical" evidence="7">
    <location>
        <begin position="358"/>
        <end position="381"/>
    </location>
</feature>
<keyword evidence="5 7" id="KW-1133">Transmembrane helix</keyword>
<feature type="transmembrane region" description="Helical" evidence="7">
    <location>
        <begin position="160"/>
        <end position="178"/>
    </location>
</feature>
<feature type="transmembrane region" description="Helical" evidence="7">
    <location>
        <begin position="133"/>
        <end position="154"/>
    </location>
</feature>
<keyword evidence="3" id="KW-1003">Cell membrane</keyword>
<keyword evidence="2" id="KW-0813">Transport</keyword>
<dbReference type="GO" id="GO:0022857">
    <property type="term" value="F:transmembrane transporter activity"/>
    <property type="evidence" value="ECO:0007669"/>
    <property type="project" value="InterPro"/>
</dbReference>
<dbReference type="InterPro" id="IPR001958">
    <property type="entry name" value="Tet-R_TetA/multi-R_MdtG-like"/>
</dbReference>
<dbReference type="Proteomes" id="UP000217918">
    <property type="component" value="Unassembled WGS sequence"/>
</dbReference>
<evidence type="ECO:0000256" key="5">
    <source>
        <dbReference type="ARBA" id="ARBA00022989"/>
    </source>
</evidence>